<comment type="caution">
    <text evidence="1">The sequence shown here is derived from an EMBL/GenBank/DDBJ whole genome shotgun (WGS) entry which is preliminary data.</text>
</comment>
<feature type="non-terminal residue" evidence="1">
    <location>
        <position position="1"/>
    </location>
</feature>
<evidence type="ECO:0000313" key="1">
    <source>
        <dbReference type="EMBL" id="EGQ27933.1"/>
    </source>
</evidence>
<dbReference type="EMBL" id="AFPZ01000002">
    <property type="protein sequence ID" value="EGQ27933.1"/>
    <property type="molecule type" value="Genomic_DNA"/>
</dbReference>
<sequence>EYKYKKAAVSTAAYVYNAKIKYINKTINNDSSNHEVMHFFCKVW</sequence>
<protein>
    <submittedName>
        <fullName evidence="1">Uncharacterized protein</fullName>
    </submittedName>
</protein>
<evidence type="ECO:0000313" key="2">
    <source>
        <dbReference type="Proteomes" id="UP000005316"/>
    </source>
</evidence>
<organism evidence="1 2">
    <name type="scientific">Sporosarcina newyorkensis 2681</name>
    <dbReference type="NCBI Taxonomy" id="1027292"/>
    <lineage>
        <taxon>Bacteria</taxon>
        <taxon>Bacillati</taxon>
        <taxon>Bacillota</taxon>
        <taxon>Bacilli</taxon>
        <taxon>Bacillales</taxon>
        <taxon>Caryophanaceae</taxon>
        <taxon>Sporosarcina</taxon>
    </lineage>
</organism>
<dbReference type="Proteomes" id="UP000005316">
    <property type="component" value="Unassembled WGS sequence"/>
</dbReference>
<reference evidence="1 2" key="1">
    <citation type="submission" date="2011-04" db="EMBL/GenBank/DDBJ databases">
        <authorList>
            <person name="Muzny D."/>
            <person name="Qin X."/>
            <person name="Deng J."/>
            <person name="Jiang H."/>
            <person name="Liu Y."/>
            <person name="Qu J."/>
            <person name="Song X.-Z."/>
            <person name="Zhang L."/>
            <person name="Thornton R."/>
            <person name="Coyle M."/>
            <person name="Francisco L."/>
            <person name="Jackson L."/>
            <person name="Javaid M."/>
            <person name="Korchina V."/>
            <person name="Kovar C."/>
            <person name="Mata R."/>
            <person name="Mathew T."/>
            <person name="Ngo R."/>
            <person name="Nguyen L."/>
            <person name="Nguyen N."/>
            <person name="Okwuonu G."/>
            <person name="Ongeri F."/>
            <person name="Pham C."/>
            <person name="Simmons D."/>
            <person name="Wilczek-Boney K."/>
            <person name="Hale W."/>
            <person name="Jakkamsetti A."/>
            <person name="Pham P."/>
            <person name="Ruth R."/>
            <person name="San Lucas F."/>
            <person name="Warren J."/>
            <person name="Zhang J."/>
            <person name="Zhao Z."/>
            <person name="Zhou C."/>
            <person name="Zhu D."/>
            <person name="Lee S."/>
            <person name="Bess C."/>
            <person name="Blankenburg K."/>
            <person name="Forbes L."/>
            <person name="Fu Q."/>
            <person name="Gubbala S."/>
            <person name="Hirani K."/>
            <person name="Jayaseelan J.C."/>
            <person name="Lara F."/>
            <person name="Munidasa M."/>
            <person name="Palculict T."/>
            <person name="Patil S."/>
            <person name="Pu L.-L."/>
            <person name="Saada N."/>
            <person name="Tang L."/>
            <person name="Weissenberger G."/>
            <person name="Zhu Y."/>
            <person name="Hemphill L."/>
            <person name="Shang Y."/>
            <person name="Youmans B."/>
            <person name="Ayvaz T."/>
            <person name="Ross M."/>
            <person name="Santibanez J."/>
            <person name="Aqrawi P."/>
            <person name="Gross S."/>
            <person name="Joshi V."/>
            <person name="Fowler G."/>
            <person name="Nazareth L."/>
            <person name="Reid J."/>
            <person name="Worley K."/>
            <person name="Petrosino J."/>
            <person name="Highlander S."/>
            <person name="Gibbs R."/>
        </authorList>
    </citation>
    <scope>NUCLEOTIDE SEQUENCE [LARGE SCALE GENOMIC DNA]</scope>
    <source>
        <strain evidence="1 2">2681</strain>
    </source>
</reference>
<accession>F9DML1</accession>
<proteinExistence type="predicted"/>
<dbReference type="HOGENOM" id="CLU_3226768_0_0_9"/>
<dbReference type="AlphaFoldDB" id="F9DML1"/>
<gene>
    <name evidence="1" type="ORF">HMPREF9372_0041</name>
</gene>
<name>F9DML1_9BACL</name>